<accession>A0A078GSB8</accession>
<evidence type="ECO:0000313" key="1">
    <source>
        <dbReference type="EMBL" id="CDY29390.1"/>
    </source>
</evidence>
<dbReference type="EMBL" id="LK032236">
    <property type="protein sequence ID" value="CDY29390.1"/>
    <property type="molecule type" value="Genomic_DNA"/>
</dbReference>
<dbReference type="Proteomes" id="UP000028999">
    <property type="component" value="Unassembled WGS sequence"/>
</dbReference>
<sequence length="27" mass="3263">MRALHKSKRVSWPPDFKLCQDFMKLIS</sequence>
<protein>
    <submittedName>
        <fullName evidence="1">BnaA06g14060D protein</fullName>
    </submittedName>
</protein>
<name>A0A078GSB8_BRANA</name>
<proteinExistence type="predicted"/>
<reference evidence="1 2" key="1">
    <citation type="journal article" date="2014" name="Science">
        <title>Plant genetics. Early allopolyploid evolution in the post-Neolithic Brassica napus oilseed genome.</title>
        <authorList>
            <person name="Chalhoub B."/>
            <person name="Denoeud F."/>
            <person name="Liu S."/>
            <person name="Parkin I.A."/>
            <person name="Tang H."/>
            <person name="Wang X."/>
            <person name="Chiquet J."/>
            <person name="Belcram H."/>
            <person name="Tong C."/>
            <person name="Samans B."/>
            <person name="Correa M."/>
            <person name="Da Silva C."/>
            <person name="Just J."/>
            <person name="Falentin C."/>
            <person name="Koh C.S."/>
            <person name="Le Clainche I."/>
            <person name="Bernard M."/>
            <person name="Bento P."/>
            <person name="Noel B."/>
            <person name="Labadie K."/>
            <person name="Alberti A."/>
            <person name="Charles M."/>
            <person name="Arnaud D."/>
            <person name="Guo H."/>
            <person name="Daviaud C."/>
            <person name="Alamery S."/>
            <person name="Jabbari K."/>
            <person name="Zhao M."/>
            <person name="Edger P.P."/>
            <person name="Chelaifa H."/>
            <person name="Tack D."/>
            <person name="Lassalle G."/>
            <person name="Mestiri I."/>
            <person name="Schnel N."/>
            <person name="Le Paslier M.C."/>
            <person name="Fan G."/>
            <person name="Renault V."/>
            <person name="Bayer P.E."/>
            <person name="Golicz A.A."/>
            <person name="Manoli S."/>
            <person name="Lee T.H."/>
            <person name="Thi V.H."/>
            <person name="Chalabi S."/>
            <person name="Hu Q."/>
            <person name="Fan C."/>
            <person name="Tollenaere R."/>
            <person name="Lu Y."/>
            <person name="Battail C."/>
            <person name="Shen J."/>
            <person name="Sidebottom C.H."/>
            <person name="Wang X."/>
            <person name="Canaguier A."/>
            <person name="Chauveau A."/>
            <person name="Berard A."/>
            <person name="Deniot G."/>
            <person name="Guan M."/>
            <person name="Liu Z."/>
            <person name="Sun F."/>
            <person name="Lim Y.P."/>
            <person name="Lyons E."/>
            <person name="Town C.D."/>
            <person name="Bancroft I."/>
            <person name="Wang X."/>
            <person name="Meng J."/>
            <person name="Ma J."/>
            <person name="Pires J.C."/>
            <person name="King G.J."/>
            <person name="Brunel D."/>
            <person name="Delourme R."/>
            <person name="Renard M."/>
            <person name="Aury J.M."/>
            <person name="Adams K.L."/>
            <person name="Batley J."/>
            <person name="Snowdon R.J."/>
            <person name="Tost J."/>
            <person name="Edwards D."/>
            <person name="Zhou Y."/>
            <person name="Hua W."/>
            <person name="Sharpe A.G."/>
            <person name="Paterson A.H."/>
            <person name="Guan C."/>
            <person name="Wincker P."/>
        </authorList>
    </citation>
    <scope>NUCLEOTIDE SEQUENCE [LARGE SCALE GENOMIC DNA]</scope>
    <source>
        <strain evidence="2">cv. Darmor-bzh</strain>
    </source>
</reference>
<dbReference type="PaxDb" id="3708-A0A078GSB8"/>
<gene>
    <name evidence="1" type="primary">BnaA06g14060D</name>
    <name evidence="1" type="ORF">GSBRNA2T00042973001</name>
</gene>
<evidence type="ECO:0000313" key="2">
    <source>
        <dbReference type="Proteomes" id="UP000028999"/>
    </source>
</evidence>
<organism evidence="1 2">
    <name type="scientific">Brassica napus</name>
    <name type="common">Rape</name>
    <dbReference type="NCBI Taxonomy" id="3708"/>
    <lineage>
        <taxon>Eukaryota</taxon>
        <taxon>Viridiplantae</taxon>
        <taxon>Streptophyta</taxon>
        <taxon>Embryophyta</taxon>
        <taxon>Tracheophyta</taxon>
        <taxon>Spermatophyta</taxon>
        <taxon>Magnoliopsida</taxon>
        <taxon>eudicotyledons</taxon>
        <taxon>Gunneridae</taxon>
        <taxon>Pentapetalae</taxon>
        <taxon>rosids</taxon>
        <taxon>malvids</taxon>
        <taxon>Brassicales</taxon>
        <taxon>Brassicaceae</taxon>
        <taxon>Brassiceae</taxon>
        <taxon>Brassica</taxon>
    </lineage>
</organism>
<keyword evidence="2" id="KW-1185">Reference proteome</keyword>
<dbReference type="Gramene" id="CDY29390">
    <property type="protein sequence ID" value="CDY29390"/>
    <property type="gene ID" value="GSBRNA2T00042973001"/>
</dbReference>
<dbReference type="AlphaFoldDB" id="A0A078GSB8"/>